<proteinExistence type="predicted"/>
<reference evidence="1" key="1">
    <citation type="submission" date="2014-09" db="EMBL/GenBank/DDBJ databases">
        <authorList>
            <person name="Magalhaes I.L.F."/>
            <person name="Oliveira U."/>
            <person name="Santos F.R."/>
            <person name="Vidigal T.H.D.A."/>
            <person name="Brescovit A.D."/>
            <person name="Santos A.J."/>
        </authorList>
    </citation>
    <scope>NUCLEOTIDE SEQUENCE</scope>
    <source>
        <tissue evidence="1">Shoot tissue taken approximately 20 cm above the soil surface</tissue>
    </source>
</reference>
<organism evidence="1">
    <name type="scientific">Arundo donax</name>
    <name type="common">Giant reed</name>
    <name type="synonym">Donax arundinaceus</name>
    <dbReference type="NCBI Taxonomy" id="35708"/>
    <lineage>
        <taxon>Eukaryota</taxon>
        <taxon>Viridiplantae</taxon>
        <taxon>Streptophyta</taxon>
        <taxon>Embryophyta</taxon>
        <taxon>Tracheophyta</taxon>
        <taxon>Spermatophyta</taxon>
        <taxon>Magnoliopsida</taxon>
        <taxon>Liliopsida</taxon>
        <taxon>Poales</taxon>
        <taxon>Poaceae</taxon>
        <taxon>PACMAD clade</taxon>
        <taxon>Arundinoideae</taxon>
        <taxon>Arundineae</taxon>
        <taxon>Arundo</taxon>
    </lineage>
</organism>
<dbReference type="EMBL" id="GBRH01193747">
    <property type="protein sequence ID" value="JAE04149.1"/>
    <property type="molecule type" value="Transcribed_RNA"/>
</dbReference>
<accession>A0A0A9EYX3</accession>
<dbReference type="AlphaFoldDB" id="A0A0A9EYX3"/>
<reference evidence="1" key="2">
    <citation type="journal article" date="2015" name="Data Brief">
        <title>Shoot transcriptome of the giant reed, Arundo donax.</title>
        <authorList>
            <person name="Barrero R.A."/>
            <person name="Guerrero F.D."/>
            <person name="Moolhuijzen P."/>
            <person name="Goolsby J.A."/>
            <person name="Tidwell J."/>
            <person name="Bellgard S.E."/>
            <person name="Bellgard M.I."/>
        </authorList>
    </citation>
    <scope>NUCLEOTIDE SEQUENCE</scope>
    <source>
        <tissue evidence="1">Shoot tissue taken approximately 20 cm above the soil surface</tissue>
    </source>
</reference>
<name>A0A0A9EYX3_ARUDO</name>
<sequence length="18" mass="2265">MYKEYLSRKSQRAMIQEC</sequence>
<evidence type="ECO:0000313" key="1">
    <source>
        <dbReference type="EMBL" id="JAE04149.1"/>
    </source>
</evidence>
<protein>
    <submittedName>
        <fullName evidence="1">Uncharacterized protein</fullName>
    </submittedName>
</protein>